<dbReference type="Proteomes" id="UP001438112">
    <property type="component" value="Unassembled WGS sequence"/>
</dbReference>
<evidence type="ECO:0000313" key="2">
    <source>
        <dbReference type="EMBL" id="GAA6114059.1"/>
    </source>
</evidence>
<proteinExistence type="predicted"/>
<feature type="transmembrane region" description="Helical" evidence="1">
    <location>
        <begin position="6"/>
        <end position="25"/>
    </location>
</feature>
<name>A0ABP9ZGZ8_9LACO</name>
<reference evidence="2 3" key="1">
    <citation type="submission" date="2024-03" db="EMBL/GenBank/DDBJ databases">
        <title>Inconsistent identification of Apilactobacillus kunkeei-related strains obtained by well-developed overall genome related indices.</title>
        <authorList>
            <person name="Maeno S."/>
            <person name="Endo A."/>
        </authorList>
    </citation>
    <scope>NUCLEOTIDE SEQUENCE [LARGE SCALE GENOMIC DNA]</scope>
    <source>
        <strain evidence="2 3">20H-10</strain>
    </source>
</reference>
<comment type="caution">
    <text evidence="2">The sequence shown here is derived from an EMBL/GenBank/DDBJ whole genome shotgun (WGS) entry which is preliminary data.</text>
</comment>
<dbReference type="EMBL" id="BAABVV010000028">
    <property type="protein sequence ID" value="GAA6114059.1"/>
    <property type="molecule type" value="Genomic_DNA"/>
</dbReference>
<evidence type="ECO:0008006" key="4">
    <source>
        <dbReference type="Google" id="ProtNLM"/>
    </source>
</evidence>
<sequence length="163" mass="18679">MNTLIYLILFFVVIGLLLFGAYETLPKIMKLNKAVNKETHTLVANDKAQLNQIKLTQRKQFVMMSQIAVLAIVITTFVFSIVFPEMANSYVLIIMFIVEAFYVYSALQLPTIEKKLNTLSKEIMQKKAQVVRLTFFSAIGFFVAVDVLLLIVQLLYSQNFRLL</sequence>
<protein>
    <recommendedName>
        <fullName evidence="4">Integral membrane protein</fullName>
    </recommendedName>
</protein>
<feature type="transmembrane region" description="Helical" evidence="1">
    <location>
        <begin position="61"/>
        <end position="83"/>
    </location>
</feature>
<organism evidence="2 3">
    <name type="scientific">Apilactobacillus apinorum</name>
    <dbReference type="NCBI Taxonomy" id="1218495"/>
    <lineage>
        <taxon>Bacteria</taxon>
        <taxon>Bacillati</taxon>
        <taxon>Bacillota</taxon>
        <taxon>Bacilli</taxon>
        <taxon>Lactobacillales</taxon>
        <taxon>Lactobacillaceae</taxon>
        <taxon>Apilactobacillus</taxon>
    </lineage>
</organism>
<feature type="transmembrane region" description="Helical" evidence="1">
    <location>
        <begin position="89"/>
        <end position="109"/>
    </location>
</feature>
<keyword evidence="3" id="KW-1185">Reference proteome</keyword>
<feature type="transmembrane region" description="Helical" evidence="1">
    <location>
        <begin position="130"/>
        <end position="156"/>
    </location>
</feature>
<accession>A0ABP9ZGZ8</accession>
<keyword evidence="1" id="KW-0812">Transmembrane</keyword>
<keyword evidence="1" id="KW-1133">Transmembrane helix</keyword>
<evidence type="ECO:0000256" key="1">
    <source>
        <dbReference type="SAM" id="Phobius"/>
    </source>
</evidence>
<keyword evidence="1" id="KW-0472">Membrane</keyword>
<gene>
    <name evidence="2" type="ORF">AP20H10_04220</name>
</gene>
<evidence type="ECO:0000313" key="3">
    <source>
        <dbReference type="Proteomes" id="UP001438112"/>
    </source>
</evidence>
<dbReference type="RefSeq" id="WP_353317459.1">
    <property type="nucleotide sequence ID" value="NZ_BAABVV010000028.1"/>
</dbReference>